<reference evidence="2" key="1">
    <citation type="journal article" date="2021" name="Proc. Natl. Acad. Sci. U.S.A.">
        <title>Three genomes in the algal genus Volvox reveal the fate of a haploid sex-determining region after a transition to homothallism.</title>
        <authorList>
            <person name="Yamamoto K."/>
            <person name="Hamaji T."/>
            <person name="Kawai-Toyooka H."/>
            <person name="Matsuzaki R."/>
            <person name="Takahashi F."/>
            <person name="Nishimura Y."/>
            <person name="Kawachi M."/>
            <person name="Noguchi H."/>
            <person name="Minakuchi Y."/>
            <person name="Umen J.G."/>
            <person name="Toyoda A."/>
            <person name="Nozaki H."/>
        </authorList>
    </citation>
    <scope>NUCLEOTIDE SEQUENCE</scope>
    <source>
        <strain evidence="2">NIES-3780</strain>
    </source>
</reference>
<gene>
    <name evidence="2" type="ORF">Vafri_9609</name>
</gene>
<evidence type="ECO:0000313" key="2">
    <source>
        <dbReference type="EMBL" id="GIL54054.1"/>
    </source>
</evidence>
<evidence type="ECO:0000313" key="3">
    <source>
        <dbReference type="Proteomes" id="UP000747399"/>
    </source>
</evidence>
<feature type="compositionally biased region" description="Pro residues" evidence="1">
    <location>
        <begin position="89"/>
        <end position="103"/>
    </location>
</feature>
<protein>
    <submittedName>
        <fullName evidence="2">Uncharacterized protein</fullName>
    </submittedName>
</protein>
<dbReference type="Proteomes" id="UP000747399">
    <property type="component" value="Unassembled WGS sequence"/>
</dbReference>
<name>A0A8J4B4V8_9CHLO</name>
<organism evidence="2 3">
    <name type="scientific">Volvox africanus</name>
    <dbReference type="NCBI Taxonomy" id="51714"/>
    <lineage>
        <taxon>Eukaryota</taxon>
        <taxon>Viridiplantae</taxon>
        <taxon>Chlorophyta</taxon>
        <taxon>core chlorophytes</taxon>
        <taxon>Chlorophyceae</taxon>
        <taxon>CS clade</taxon>
        <taxon>Chlamydomonadales</taxon>
        <taxon>Volvocaceae</taxon>
        <taxon>Volvox</taxon>
    </lineage>
</organism>
<feature type="non-terminal residue" evidence="2">
    <location>
        <position position="1"/>
    </location>
</feature>
<feature type="compositionally biased region" description="Low complexity" evidence="1">
    <location>
        <begin position="118"/>
        <end position="130"/>
    </location>
</feature>
<feature type="compositionally biased region" description="Basic residues" evidence="1">
    <location>
        <begin position="106"/>
        <end position="116"/>
    </location>
</feature>
<comment type="caution">
    <text evidence="2">The sequence shown here is derived from an EMBL/GenBank/DDBJ whole genome shotgun (WGS) entry which is preliminary data.</text>
</comment>
<keyword evidence="3" id="KW-1185">Reference proteome</keyword>
<sequence length="130" mass="13832">ALAASIVLRKPISSNAPNAPRTHTHNYPLSTPLTRCSQVNLPYTLEIKDHGPRSASYQNKPTSNRRDAPEPVPRRPGNDGLPLSANEPIPAPDTAPSPSPSPSPSQHRHGARRHRMVLLPPATAAALAAA</sequence>
<feature type="compositionally biased region" description="Polar residues" evidence="1">
    <location>
        <begin position="25"/>
        <end position="41"/>
    </location>
</feature>
<dbReference type="EMBL" id="BNCO01000016">
    <property type="protein sequence ID" value="GIL54054.1"/>
    <property type="molecule type" value="Genomic_DNA"/>
</dbReference>
<dbReference type="AlphaFoldDB" id="A0A8J4B4V8"/>
<evidence type="ECO:0000256" key="1">
    <source>
        <dbReference type="SAM" id="MobiDB-lite"/>
    </source>
</evidence>
<proteinExistence type="predicted"/>
<accession>A0A8J4B4V8</accession>
<feature type="compositionally biased region" description="Basic and acidic residues" evidence="1">
    <location>
        <begin position="64"/>
        <end position="77"/>
    </location>
</feature>
<feature type="region of interest" description="Disordered" evidence="1">
    <location>
        <begin position="13"/>
        <end position="130"/>
    </location>
</feature>